<dbReference type="PATRIC" id="fig|132476.4.peg.1327"/>
<dbReference type="GO" id="GO:0016020">
    <property type="term" value="C:membrane"/>
    <property type="evidence" value="ECO:0007669"/>
    <property type="project" value="UniProtKB-SubCell"/>
</dbReference>
<dbReference type="EMBL" id="JZXC01000014">
    <property type="protein sequence ID" value="KKA06994.1"/>
    <property type="molecule type" value="Genomic_DNA"/>
</dbReference>
<feature type="transmembrane region" description="Helical" evidence="6">
    <location>
        <begin position="71"/>
        <end position="88"/>
    </location>
</feature>
<feature type="transmembrane region" description="Helical" evidence="6">
    <location>
        <begin position="218"/>
        <end position="237"/>
    </location>
</feature>
<evidence type="ECO:0000313" key="8">
    <source>
        <dbReference type="EMBL" id="KKA06994.1"/>
    </source>
</evidence>
<keyword evidence="3 6" id="KW-0812">Transmembrane</keyword>
<comment type="similarity">
    <text evidence="2">Belongs to the EamA transporter family.</text>
</comment>
<feature type="transmembrane region" description="Helical" evidence="6">
    <location>
        <begin position="189"/>
        <end position="212"/>
    </location>
</feature>
<evidence type="ECO:0000256" key="5">
    <source>
        <dbReference type="ARBA" id="ARBA00023136"/>
    </source>
</evidence>
<feature type="transmembrane region" description="Helical" evidence="6">
    <location>
        <begin position="12"/>
        <end position="33"/>
    </location>
</feature>
<reference evidence="8 9" key="1">
    <citation type="submission" date="2015-03" db="EMBL/GenBank/DDBJ databases">
        <title>Pseudomonas fluorescens 1855-344 Genome sequencing and assembly.</title>
        <authorList>
            <person name="Eng W.W.H."/>
            <person name="Gan H.M."/>
            <person name="Savka M.A."/>
        </authorList>
    </citation>
    <scope>NUCLEOTIDE SEQUENCE [LARGE SCALE GENOMIC DNA]</scope>
    <source>
        <strain evidence="8 9">1855-344</strain>
    </source>
</reference>
<feature type="domain" description="EamA" evidence="7">
    <location>
        <begin position="156"/>
        <end position="291"/>
    </location>
</feature>
<feature type="transmembrane region" description="Helical" evidence="6">
    <location>
        <begin position="39"/>
        <end position="59"/>
    </location>
</feature>
<accession>A0A0F4XLZ1</accession>
<keyword evidence="4 6" id="KW-1133">Transmembrane helix</keyword>
<proteinExistence type="inferred from homology"/>
<protein>
    <submittedName>
        <fullName evidence="8">Membrane protein</fullName>
    </submittedName>
</protein>
<comment type="caution">
    <text evidence="8">The sequence shown here is derived from an EMBL/GenBank/DDBJ whole genome shotgun (WGS) entry which is preliminary data.</text>
</comment>
<feature type="transmembrane region" description="Helical" evidence="6">
    <location>
        <begin position="274"/>
        <end position="296"/>
    </location>
</feature>
<feature type="transmembrane region" description="Helical" evidence="6">
    <location>
        <begin position="100"/>
        <end position="117"/>
    </location>
</feature>
<dbReference type="InterPro" id="IPR000620">
    <property type="entry name" value="EamA_dom"/>
</dbReference>
<feature type="transmembrane region" description="Helical" evidence="6">
    <location>
        <begin position="249"/>
        <end position="268"/>
    </location>
</feature>
<evidence type="ECO:0000256" key="6">
    <source>
        <dbReference type="SAM" id="Phobius"/>
    </source>
</evidence>
<comment type="subcellular location">
    <subcellularLocation>
        <location evidence="1">Membrane</location>
        <topology evidence="1">Multi-pass membrane protein</topology>
    </subcellularLocation>
</comment>
<dbReference type="AlphaFoldDB" id="A0A0F4XLZ1"/>
<dbReference type="Proteomes" id="UP000033662">
    <property type="component" value="Unassembled WGS sequence"/>
</dbReference>
<sequence>MTTRRALDGQVCALMTGLCAIWGFQQVAIKAGAADMAPMLQLGVRSAIAAVLVWLLVLVRGERLSLADGSWRPGLLVGLLFALEFVMVGEGLRHTTASHMVIFLYTAPMFAALGLHWKLPSERLKPAQWLGIAVAFGGIVVAFSGGAGAANGSSLLGDGMGLLAGALWGATTVTVRCSRLTNLPASQTLLYQLVGAGVLLIGMSIALGQTTINPTPQLIASMAFQVLLVSFASFLIWFSLLRHYLASQLGVLSFMTPLFGIGFGVWLLDEPLEPNFIVGAVLVLGGILLVSGYGWFRQRWGRWPVLRRE</sequence>
<name>A0A0F4XLZ1_9PSED</name>
<dbReference type="PANTHER" id="PTHR32322:SF2">
    <property type="entry name" value="EAMA DOMAIN-CONTAINING PROTEIN"/>
    <property type="match status" value="1"/>
</dbReference>
<dbReference type="PANTHER" id="PTHR32322">
    <property type="entry name" value="INNER MEMBRANE TRANSPORTER"/>
    <property type="match status" value="1"/>
</dbReference>
<dbReference type="InterPro" id="IPR050638">
    <property type="entry name" value="AA-Vitamin_Transporters"/>
</dbReference>
<keyword evidence="5 6" id="KW-0472">Membrane</keyword>
<feature type="transmembrane region" description="Helical" evidence="6">
    <location>
        <begin position="129"/>
        <end position="147"/>
    </location>
</feature>
<organism evidence="8 9">
    <name type="scientific">Pseudomonas kilonensis</name>
    <dbReference type="NCBI Taxonomy" id="132476"/>
    <lineage>
        <taxon>Bacteria</taxon>
        <taxon>Pseudomonadati</taxon>
        <taxon>Pseudomonadota</taxon>
        <taxon>Gammaproteobacteria</taxon>
        <taxon>Pseudomonadales</taxon>
        <taxon>Pseudomonadaceae</taxon>
        <taxon>Pseudomonas</taxon>
    </lineage>
</organism>
<evidence type="ECO:0000313" key="9">
    <source>
        <dbReference type="Proteomes" id="UP000033662"/>
    </source>
</evidence>
<evidence type="ECO:0000259" key="7">
    <source>
        <dbReference type="Pfam" id="PF00892"/>
    </source>
</evidence>
<dbReference type="SUPFAM" id="SSF103481">
    <property type="entry name" value="Multidrug resistance efflux transporter EmrE"/>
    <property type="match status" value="2"/>
</dbReference>
<evidence type="ECO:0000256" key="2">
    <source>
        <dbReference type="ARBA" id="ARBA00007362"/>
    </source>
</evidence>
<dbReference type="InterPro" id="IPR037185">
    <property type="entry name" value="EmrE-like"/>
</dbReference>
<dbReference type="OrthoDB" id="184388at2"/>
<gene>
    <name evidence="8" type="ORF">VP02_16010</name>
</gene>
<evidence type="ECO:0000256" key="4">
    <source>
        <dbReference type="ARBA" id="ARBA00022989"/>
    </source>
</evidence>
<evidence type="ECO:0000256" key="1">
    <source>
        <dbReference type="ARBA" id="ARBA00004141"/>
    </source>
</evidence>
<evidence type="ECO:0000256" key="3">
    <source>
        <dbReference type="ARBA" id="ARBA00022692"/>
    </source>
</evidence>
<feature type="transmembrane region" description="Helical" evidence="6">
    <location>
        <begin position="159"/>
        <end position="177"/>
    </location>
</feature>
<dbReference type="Pfam" id="PF00892">
    <property type="entry name" value="EamA"/>
    <property type="match status" value="2"/>
</dbReference>
<feature type="domain" description="EamA" evidence="7">
    <location>
        <begin position="14"/>
        <end position="142"/>
    </location>
</feature>